<dbReference type="AlphaFoldDB" id="A0A059L1E0"/>
<proteinExistence type="predicted"/>
<evidence type="ECO:0000256" key="1">
    <source>
        <dbReference type="SAM" id="SignalP"/>
    </source>
</evidence>
<feature type="chain" id="PRO_5001576409" evidence="1">
    <location>
        <begin position="23"/>
        <end position="92"/>
    </location>
</feature>
<comment type="caution">
    <text evidence="2">The sequence shown here is derived from an EMBL/GenBank/DDBJ whole genome shotgun (WGS) entry which is preliminary data.</text>
</comment>
<accession>A0A059L1E0</accession>
<dbReference type="Proteomes" id="UP000026739">
    <property type="component" value="Unassembled WGS sequence"/>
</dbReference>
<dbReference type="RefSeq" id="WP_033058156.1">
    <property type="nucleotide sequence ID" value="NZ_AZQQ01000080.1"/>
</dbReference>
<protein>
    <submittedName>
        <fullName evidence="2">TmRNA</fullName>
    </submittedName>
</protein>
<organism evidence="2 3">
    <name type="scientific">Pseudomonas mandelii PD30</name>
    <dbReference type="NCBI Taxonomy" id="1419583"/>
    <lineage>
        <taxon>Bacteria</taxon>
        <taxon>Pseudomonadati</taxon>
        <taxon>Pseudomonadota</taxon>
        <taxon>Gammaproteobacteria</taxon>
        <taxon>Pseudomonadales</taxon>
        <taxon>Pseudomonadaceae</taxon>
        <taxon>Pseudomonas</taxon>
    </lineage>
</organism>
<sequence>MKRTALAGLFISAAMLASPVFAADNDLCTSKLQELKNKVTSLPVTSSNTAMEVKRLMSSAEASKASGDDKKCVTEATQGLSLANNLSNQPTP</sequence>
<reference evidence="2 3" key="1">
    <citation type="submission" date="2013-12" db="EMBL/GenBank/DDBJ databases">
        <authorList>
            <person name="Formusa P.A."/>
            <person name="Habash M."/>
            <person name="Lee H."/>
            <person name="Trevors J.T."/>
        </authorList>
    </citation>
    <scope>NUCLEOTIDE SEQUENCE [LARGE SCALE GENOMIC DNA]</scope>
    <source>
        <strain evidence="2 3">PD30</strain>
    </source>
</reference>
<keyword evidence="1" id="KW-0732">Signal</keyword>
<evidence type="ECO:0000313" key="2">
    <source>
        <dbReference type="EMBL" id="KDD68046.1"/>
    </source>
</evidence>
<dbReference type="EMBL" id="AZQQ01000080">
    <property type="protein sequence ID" value="KDD68046.1"/>
    <property type="molecule type" value="Genomic_DNA"/>
</dbReference>
<name>A0A059L1E0_9PSED</name>
<dbReference type="eggNOG" id="ENOG5031UBI">
    <property type="taxonomic scope" value="Bacteria"/>
</dbReference>
<gene>
    <name evidence="2" type="ORF">V466_16770</name>
</gene>
<feature type="signal peptide" evidence="1">
    <location>
        <begin position="1"/>
        <end position="22"/>
    </location>
</feature>
<evidence type="ECO:0000313" key="3">
    <source>
        <dbReference type="Proteomes" id="UP000026739"/>
    </source>
</evidence>